<evidence type="ECO:0000256" key="15">
    <source>
        <dbReference type="ARBA" id="ARBA00041979"/>
    </source>
</evidence>
<dbReference type="GO" id="GO:0006260">
    <property type="term" value="P:DNA replication"/>
    <property type="evidence" value="ECO:0007669"/>
    <property type="project" value="UniProtKB-KW"/>
</dbReference>
<feature type="binding site" evidence="17">
    <location>
        <begin position="33"/>
        <end position="36"/>
    </location>
    <ligand>
        <name>8-oxo-dGTP</name>
        <dbReference type="ChEBI" id="CHEBI:77896"/>
    </ligand>
</feature>
<evidence type="ECO:0000256" key="4">
    <source>
        <dbReference type="ARBA" id="ARBA00022705"/>
    </source>
</evidence>
<evidence type="ECO:0000256" key="10">
    <source>
        <dbReference type="ARBA" id="ARBA00035861"/>
    </source>
</evidence>
<evidence type="ECO:0000256" key="8">
    <source>
        <dbReference type="ARBA" id="ARBA00022842"/>
    </source>
</evidence>
<proteinExistence type="inferred from homology"/>
<evidence type="ECO:0000256" key="12">
    <source>
        <dbReference type="ARBA" id="ARBA00038905"/>
    </source>
</evidence>
<dbReference type="GO" id="GO:0046872">
    <property type="term" value="F:metal ion binding"/>
    <property type="evidence" value="ECO:0007669"/>
    <property type="project" value="UniProtKB-KW"/>
</dbReference>
<evidence type="ECO:0000259" key="19">
    <source>
        <dbReference type="PROSITE" id="PS51462"/>
    </source>
</evidence>
<dbReference type="SUPFAM" id="SSF55811">
    <property type="entry name" value="Nudix"/>
    <property type="match status" value="1"/>
</dbReference>
<dbReference type="GO" id="GO:0006281">
    <property type="term" value="P:DNA repair"/>
    <property type="evidence" value="ECO:0007669"/>
    <property type="project" value="UniProtKB-KW"/>
</dbReference>
<evidence type="ECO:0000256" key="5">
    <source>
        <dbReference type="ARBA" id="ARBA00022723"/>
    </source>
</evidence>
<keyword evidence="3" id="KW-0515">Mutator protein</keyword>
<dbReference type="GO" id="GO:0044715">
    <property type="term" value="F:8-oxo-dGDP phosphatase activity"/>
    <property type="evidence" value="ECO:0007669"/>
    <property type="project" value="TreeGrafter"/>
</dbReference>
<comment type="similarity">
    <text evidence="2">Belongs to the Nudix hydrolase family.</text>
</comment>
<sequence>MTIRVAVAVIRDKNHRILITRRALHDSHGGFWEFPGGKLEDGEDARQALYREIREEVGIEIITSHFLGDINHQYENKSVTLSIFMVEHFKGHAQCLESQIDLRWVDQAELPGYQFPAANYAIFSLIDNAMVDSESV</sequence>
<evidence type="ECO:0000256" key="16">
    <source>
        <dbReference type="ARBA" id="ARBA00042798"/>
    </source>
</evidence>
<dbReference type="EMBL" id="LNYX01000014">
    <property type="protein sequence ID" value="KTD64011.1"/>
    <property type="molecule type" value="Genomic_DNA"/>
</dbReference>
<evidence type="ECO:0000256" key="14">
    <source>
        <dbReference type="ARBA" id="ARBA00041592"/>
    </source>
</evidence>
<keyword evidence="7 20" id="KW-0378">Hydrolase</keyword>
<dbReference type="PRINTS" id="PR00502">
    <property type="entry name" value="NUDIXFAMILY"/>
</dbReference>
<dbReference type="PROSITE" id="PS51462">
    <property type="entry name" value="NUDIX"/>
    <property type="match status" value="1"/>
</dbReference>
<keyword evidence="9" id="KW-0234">DNA repair</keyword>
<dbReference type="GO" id="GO:0008413">
    <property type="term" value="F:8-oxo-7,8-dihydroguanosine triphosphate pyrophosphatase activity"/>
    <property type="evidence" value="ECO:0007669"/>
    <property type="project" value="InterPro"/>
</dbReference>
<organism evidence="20 21">
    <name type="scientific">Legionella spiritensis</name>
    <dbReference type="NCBI Taxonomy" id="452"/>
    <lineage>
        <taxon>Bacteria</taxon>
        <taxon>Pseudomonadati</taxon>
        <taxon>Pseudomonadota</taxon>
        <taxon>Gammaproteobacteria</taxon>
        <taxon>Legionellales</taxon>
        <taxon>Legionellaceae</taxon>
        <taxon>Legionella</taxon>
    </lineage>
</organism>
<keyword evidence="6" id="KW-0227">DNA damage</keyword>
<gene>
    <name evidence="20" type="primary">mutT</name>
    <name evidence="20" type="ORF">Lspi_1530</name>
</gene>
<dbReference type="InterPro" id="IPR047127">
    <property type="entry name" value="MutT-like"/>
</dbReference>
<evidence type="ECO:0000256" key="2">
    <source>
        <dbReference type="ARBA" id="ARBA00005582"/>
    </source>
</evidence>
<comment type="catalytic activity">
    <reaction evidence="10">
        <text>8-oxo-dGTP + H2O = 8-oxo-dGMP + diphosphate + H(+)</text>
        <dbReference type="Rhea" id="RHEA:31575"/>
        <dbReference type="ChEBI" id="CHEBI:15377"/>
        <dbReference type="ChEBI" id="CHEBI:15378"/>
        <dbReference type="ChEBI" id="CHEBI:33019"/>
        <dbReference type="ChEBI" id="CHEBI:63224"/>
        <dbReference type="ChEBI" id="CHEBI:77896"/>
        <dbReference type="EC" id="3.6.1.55"/>
    </reaction>
</comment>
<dbReference type="InterPro" id="IPR000086">
    <property type="entry name" value="NUDIX_hydrolase_dom"/>
</dbReference>
<evidence type="ECO:0000256" key="13">
    <source>
        <dbReference type="ARBA" id="ARBA00040794"/>
    </source>
</evidence>
<feature type="binding site" evidence="17">
    <location>
        <position position="22"/>
    </location>
    <ligand>
        <name>8-oxo-dGTP</name>
        <dbReference type="ChEBI" id="CHEBI:77896"/>
    </ligand>
</feature>
<dbReference type="STRING" id="452.Lspi_1530"/>
<dbReference type="InterPro" id="IPR020476">
    <property type="entry name" value="Nudix_hydrolase"/>
</dbReference>
<dbReference type="EC" id="3.6.1.55" evidence="12"/>
<feature type="domain" description="Nudix hydrolase" evidence="19">
    <location>
        <begin position="1"/>
        <end position="130"/>
    </location>
</feature>
<accession>A0A0W0Z4F1</accession>
<evidence type="ECO:0000256" key="6">
    <source>
        <dbReference type="ARBA" id="ARBA00022763"/>
    </source>
</evidence>
<dbReference type="OrthoDB" id="9810648at2"/>
<reference evidence="20 21" key="1">
    <citation type="submission" date="2015-11" db="EMBL/GenBank/DDBJ databases">
        <title>Genomic analysis of 38 Legionella species identifies large and diverse effector repertoires.</title>
        <authorList>
            <person name="Burstein D."/>
            <person name="Amaro F."/>
            <person name="Zusman T."/>
            <person name="Lifshitz Z."/>
            <person name="Cohen O."/>
            <person name="Gilbert J.A."/>
            <person name="Pupko T."/>
            <person name="Shuman H.A."/>
            <person name="Segal G."/>
        </authorList>
    </citation>
    <scope>NUCLEOTIDE SEQUENCE [LARGE SCALE GENOMIC DNA]</scope>
    <source>
        <strain evidence="20 21">Mt.St.Helens-9</strain>
    </source>
</reference>
<keyword evidence="21" id="KW-1185">Reference proteome</keyword>
<evidence type="ECO:0000256" key="1">
    <source>
        <dbReference type="ARBA" id="ARBA00001946"/>
    </source>
</evidence>
<name>A0A0W0Z4F1_LEGSP</name>
<evidence type="ECO:0000256" key="9">
    <source>
        <dbReference type="ARBA" id="ARBA00023204"/>
    </source>
</evidence>
<comment type="caution">
    <text evidence="20">The sequence shown here is derived from an EMBL/GenBank/DDBJ whole genome shotgun (WGS) entry which is preliminary data.</text>
</comment>
<evidence type="ECO:0000256" key="11">
    <source>
        <dbReference type="ARBA" id="ARBA00036904"/>
    </source>
</evidence>
<dbReference type="RefSeq" id="WP_058483448.1">
    <property type="nucleotide sequence ID" value="NZ_CAAAII010000001.1"/>
</dbReference>
<dbReference type="PROSITE" id="PS00893">
    <property type="entry name" value="NUDIX_BOX"/>
    <property type="match status" value="1"/>
</dbReference>
<evidence type="ECO:0000313" key="20">
    <source>
        <dbReference type="EMBL" id="KTD64011.1"/>
    </source>
</evidence>
<dbReference type="GO" id="GO:0044716">
    <property type="term" value="F:8-oxo-GDP phosphatase activity"/>
    <property type="evidence" value="ECO:0007669"/>
    <property type="project" value="TreeGrafter"/>
</dbReference>
<dbReference type="GO" id="GO:0035539">
    <property type="term" value="F:8-oxo-7,8-dihydrodeoxyguanosine triphosphate pyrophosphatase activity"/>
    <property type="evidence" value="ECO:0007669"/>
    <property type="project" value="UniProtKB-EC"/>
</dbReference>
<evidence type="ECO:0000256" key="17">
    <source>
        <dbReference type="PIRSR" id="PIRSR603561-1"/>
    </source>
</evidence>
<comment type="catalytic activity">
    <reaction evidence="11">
        <text>8-oxo-GTP + H2O = 8-oxo-GMP + diphosphate + H(+)</text>
        <dbReference type="Rhea" id="RHEA:67616"/>
        <dbReference type="ChEBI" id="CHEBI:15377"/>
        <dbReference type="ChEBI" id="CHEBI:15378"/>
        <dbReference type="ChEBI" id="CHEBI:33019"/>
        <dbReference type="ChEBI" id="CHEBI:143553"/>
        <dbReference type="ChEBI" id="CHEBI:145694"/>
    </reaction>
</comment>
<evidence type="ECO:0000256" key="3">
    <source>
        <dbReference type="ARBA" id="ARBA00022457"/>
    </source>
</evidence>
<dbReference type="PATRIC" id="fig|452.5.peg.1687"/>
<dbReference type="InterPro" id="IPR015797">
    <property type="entry name" value="NUDIX_hydrolase-like_dom_sf"/>
</dbReference>
<dbReference type="PANTHER" id="PTHR47707">
    <property type="entry name" value="8-OXO-DGTP DIPHOSPHATASE"/>
    <property type="match status" value="1"/>
</dbReference>
<dbReference type="NCBIfam" id="TIGR00586">
    <property type="entry name" value="mutt"/>
    <property type="match status" value="1"/>
</dbReference>
<feature type="binding site" evidence="18">
    <location>
        <position position="56"/>
    </location>
    <ligand>
        <name>Mg(2+)</name>
        <dbReference type="ChEBI" id="CHEBI:18420"/>
    </ligand>
</feature>
<keyword evidence="5 18" id="KW-0479">Metal-binding</keyword>
<dbReference type="PANTHER" id="PTHR47707:SF1">
    <property type="entry name" value="NUDIX HYDROLASE FAMILY PROTEIN"/>
    <property type="match status" value="1"/>
</dbReference>
<evidence type="ECO:0000313" key="21">
    <source>
        <dbReference type="Proteomes" id="UP000054877"/>
    </source>
</evidence>
<evidence type="ECO:0000256" key="7">
    <source>
        <dbReference type="ARBA" id="ARBA00022801"/>
    </source>
</evidence>
<dbReference type="InterPro" id="IPR020084">
    <property type="entry name" value="NUDIX_hydrolase_CS"/>
</dbReference>
<evidence type="ECO:0000256" key="18">
    <source>
        <dbReference type="PIRSR" id="PIRSR603561-2"/>
    </source>
</evidence>
<dbReference type="Pfam" id="PF14815">
    <property type="entry name" value="NUDIX_4"/>
    <property type="match status" value="1"/>
</dbReference>
<keyword evidence="4" id="KW-0235">DNA replication</keyword>
<feature type="binding site" evidence="17">
    <location>
        <position position="119"/>
    </location>
    <ligand>
        <name>8-oxo-dGTP</name>
        <dbReference type="ChEBI" id="CHEBI:77896"/>
    </ligand>
</feature>
<protein>
    <recommendedName>
        <fullName evidence="13">8-oxo-dGTP diphosphatase</fullName>
        <ecNumber evidence="12">3.6.1.55</ecNumber>
    </recommendedName>
    <alternativeName>
        <fullName evidence="16">7,8-dihydro-8-oxoguanine-triphosphatase</fullName>
    </alternativeName>
    <alternativeName>
        <fullName evidence="15">Mutator protein MutT</fullName>
    </alternativeName>
    <alternativeName>
        <fullName evidence="14">dGTP pyrophosphohydrolase</fullName>
    </alternativeName>
</protein>
<dbReference type="InterPro" id="IPR003561">
    <property type="entry name" value="Mutator_MutT"/>
</dbReference>
<comment type="cofactor">
    <cofactor evidence="1 18">
        <name>Mg(2+)</name>
        <dbReference type="ChEBI" id="CHEBI:18420"/>
    </cofactor>
</comment>
<dbReference type="Gene3D" id="3.90.79.10">
    <property type="entry name" value="Nucleoside Triphosphate Pyrophosphohydrolase"/>
    <property type="match status" value="1"/>
</dbReference>
<dbReference type="AlphaFoldDB" id="A0A0W0Z4F1"/>
<feature type="binding site" evidence="18">
    <location>
        <position position="36"/>
    </location>
    <ligand>
        <name>Mg(2+)</name>
        <dbReference type="ChEBI" id="CHEBI:18420"/>
    </ligand>
</feature>
<dbReference type="CDD" id="cd03425">
    <property type="entry name" value="NUDIX_MutT_NudA_like"/>
    <property type="match status" value="1"/>
</dbReference>
<dbReference type="InterPro" id="IPR029119">
    <property type="entry name" value="MutY_C"/>
</dbReference>
<keyword evidence="8 18" id="KW-0460">Magnesium</keyword>
<dbReference type="Proteomes" id="UP000054877">
    <property type="component" value="Unassembled WGS sequence"/>
</dbReference>